<keyword evidence="7" id="KW-1185">Reference proteome</keyword>
<feature type="non-terminal residue" evidence="6">
    <location>
        <position position="1"/>
    </location>
</feature>
<evidence type="ECO:0000313" key="7">
    <source>
        <dbReference type="Proteomes" id="UP000005723"/>
    </source>
</evidence>
<dbReference type="GO" id="GO:0043709">
    <property type="term" value="P:cell adhesion involved in single-species biofilm formation"/>
    <property type="evidence" value="ECO:0007669"/>
    <property type="project" value="TreeGrafter"/>
</dbReference>
<comment type="subcellular location">
    <subcellularLocation>
        <location evidence="1">Fimbrium</location>
    </subcellularLocation>
</comment>
<evidence type="ECO:0000256" key="2">
    <source>
        <dbReference type="ARBA" id="ARBA00006671"/>
    </source>
</evidence>
<dbReference type="InterPro" id="IPR008966">
    <property type="entry name" value="Adhesion_dom_sf"/>
</dbReference>
<dbReference type="Pfam" id="PF00419">
    <property type="entry name" value="Fimbrial"/>
    <property type="match status" value="1"/>
</dbReference>
<dbReference type="RefSeq" id="WP_004966454.1">
    <property type="nucleotide sequence ID" value="NZ_GG753583.1"/>
</dbReference>
<organism evidence="6 7">
    <name type="scientific">Serratia odorifera DSM 4582</name>
    <dbReference type="NCBI Taxonomy" id="667129"/>
    <lineage>
        <taxon>Bacteria</taxon>
        <taxon>Pseudomonadati</taxon>
        <taxon>Pseudomonadota</taxon>
        <taxon>Gammaproteobacteria</taxon>
        <taxon>Enterobacterales</taxon>
        <taxon>Yersiniaceae</taxon>
        <taxon>Serratia</taxon>
    </lineage>
</organism>
<dbReference type="STRING" id="667129.HMPREF0758_4946"/>
<evidence type="ECO:0000313" key="6">
    <source>
        <dbReference type="EMBL" id="EFE93413.1"/>
    </source>
</evidence>
<dbReference type="AlphaFoldDB" id="D4E9U6"/>
<evidence type="ECO:0000259" key="5">
    <source>
        <dbReference type="Pfam" id="PF00419"/>
    </source>
</evidence>
<keyword evidence="4" id="KW-0281">Fimbrium</keyword>
<dbReference type="InterPro" id="IPR036937">
    <property type="entry name" value="Adhesion_dom_fimbrial_sf"/>
</dbReference>
<dbReference type="Proteomes" id="UP000005723">
    <property type="component" value="Unassembled WGS sequence"/>
</dbReference>
<comment type="caution">
    <text evidence="6">The sequence shown here is derived from an EMBL/GenBank/DDBJ whole genome shotgun (WGS) entry which is preliminary data.</text>
</comment>
<sequence length="159" mass="16558">ATLHCRADLGVINISITANLVANTCSVSLASQNQTVQMGDWADKQFAVNPETLAKPFILTLEDCDAGARGVKMTFNGTANGADSSLLALTGAGSAQNVGLAILDKDKNRIPLGKPSGIYPLKAGPGKQNLQFYGQYVATAQPVKAGLANADATFSLEYQ</sequence>
<evidence type="ECO:0000256" key="3">
    <source>
        <dbReference type="ARBA" id="ARBA00022729"/>
    </source>
</evidence>
<evidence type="ECO:0000256" key="4">
    <source>
        <dbReference type="ARBA" id="ARBA00023263"/>
    </source>
</evidence>
<feature type="domain" description="Fimbrial-type adhesion" evidence="5">
    <location>
        <begin position="14"/>
        <end position="159"/>
    </location>
</feature>
<protein>
    <submittedName>
        <fullName evidence="6">Fimbrial protein</fullName>
    </submittedName>
</protein>
<dbReference type="GO" id="GO:0009289">
    <property type="term" value="C:pilus"/>
    <property type="evidence" value="ECO:0007669"/>
    <property type="project" value="UniProtKB-SubCell"/>
</dbReference>
<proteinExistence type="inferred from homology"/>
<dbReference type="EMBL" id="ADBY01000068">
    <property type="protein sequence ID" value="EFE93413.1"/>
    <property type="molecule type" value="Genomic_DNA"/>
</dbReference>
<dbReference type="PANTHER" id="PTHR33420:SF3">
    <property type="entry name" value="FIMBRIAL SUBUNIT ELFA"/>
    <property type="match status" value="1"/>
</dbReference>
<dbReference type="OrthoDB" id="6497605at2"/>
<dbReference type="PANTHER" id="PTHR33420">
    <property type="entry name" value="FIMBRIAL SUBUNIT ELFA-RELATED"/>
    <property type="match status" value="1"/>
</dbReference>
<dbReference type="Gene3D" id="2.60.40.1090">
    <property type="entry name" value="Fimbrial-type adhesion domain"/>
    <property type="match status" value="1"/>
</dbReference>
<dbReference type="InterPro" id="IPR000259">
    <property type="entry name" value="Adhesion_dom_fimbrial"/>
</dbReference>
<dbReference type="SUPFAM" id="SSF49401">
    <property type="entry name" value="Bacterial adhesins"/>
    <property type="match status" value="1"/>
</dbReference>
<gene>
    <name evidence="6" type="primary">bcfF</name>
    <name evidence="6" type="ORF">HMPREF0758_4946</name>
</gene>
<dbReference type="HOGENOM" id="CLU_1655966_0_0_6"/>
<dbReference type="InterPro" id="IPR050263">
    <property type="entry name" value="Bact_Fimbrial_Adh_Pro"/>
</dbReference>
<name>D4E9U6_SEROD</name>
<evidence type="ECO:0000256" key="1">
    <source>
        <dbReference type="ARBA" id="ARBA00004561"/>
    </source>
</evidence>
<accession>D4E9U6</accession>
<reference evidence="6 7" key="1">
    <citation type="submission" date="2010-01" db="EMBL/GenBank/DDBJ databases">
        <authorList>
            <person name="Muzny D."/>
            <person name="Qin X."/>
            <person name="Deng J."/>
            <person name="Jiang H."/>
            <person name="Liu Y."/>
            <person name="Qu J."/>
            <person name="Song X.-Z."/>
            <person name="Zhang L."/>
            <person name="Thornton R."/>
            <person name="Coyle M."/>
            <person name="Francisco L."/>
            <person name="Jackson L."/>
            <person name="Javaid M."/>
            <person name="Korchina V."/>
            <person name="Kovar C."/>
            <person name="Mata R."/>
            <person name="Mathew T."/>
            <person name="Ngo R."/>
            <person name="Nguyen L."/>
            <person name="Nguyen N."/>
            <person name="Okwuonu G."/>
            <person name="Ongeri F."/>
            <person name="Pham C."/>
            <person name="Simmons D."/>
            <person name="Wilczek-Boney K."/>
            <person name="Hale W."/>
            <person name="Jakkamsetti A."/>
            <person name="Pham P."/>
            <person name="Ruth R."/>
            <person name="San Lucas F."/>
            <person name="Warren J."/>
            <person name="Zhang J."/>
            <person name="Zhao Z."/>
            <person name="Zhou C."/>
            <person name="Zhu D."/>
            <person name="Lee S."/>
            <person name="Bess C."/>
            <person name="Blankenburg K."/>
            <person name="Forbes L."/>
            <person name="Fu Q."/>
            <person name="Gubbala S."/>
            <person name="Hirani K."/>
            <person name="Jayaseelan J.C."/>
            <person name="Lara F."/>
            <person name="Munidasa M."/>
            <person name="Palculict T."/>
            <person name="Patil S."/>
            <person name="Pu L.-L."/>
            <person name="Saada N."/>
            <person name="Tang L."/>
            <person name="Weissenberger G."/>
            <person name="Zhu Y."/>
            <person name="Hemphill L."/>
            <person name="Shang Y."/>
            <person name="Youmans B."/>
            <person name="Ayvaz T."/>
            <person name="Ross M."/>
            <person name="Santibanez J."/>
            <person name="Aqrawi P."/>
            <person name="Gross S."/>
            <person name="Joshi V."/>
            <person name="Fowler G."/>
            <person name="Nazareth L."/>
            <person name="Reid J."/>
            <person name="Worley K."/>
            <person name="Petrosino J."/>
            <person name="Highlander S."/>
            <person name="Gibbs R."/>
        </authorList>
    </citation>
    <scope>NUCLEOTIDE SEQUENCE [LARGE SCALE GENOMIC DNA]</scope>
    <source>
        <strain evidence="6 7">DSM 4582</strain>
    </source>
</reference>
<comment type="similarity">
    <text evidence="2">Belongs to the fimbrial protein family.</text>
</comment>
<keyword evidence="3" id="KW-0732">Signal</keyword>